<feature type="compositionally biased region" description="Basic and acidic residues" evidence="2">
    <location>
        <begin position="26"/>
        <end position="39"/>
    </location>
</feature>
<feature type="region of interest" description="Disordered" evidence="2">
    <location>
        <begin position="1"/>
        <end position="251"/>
    </location>
</feature>
<feature type="compositionally biased region" description="Basic and acidic residues" evidence="2">
    <location>
        <begin position="53"/>
        <end position="62"/>
    </location>
</feature>
<feature type="compositionally biased region" description="Low complexity" evidence="2">
    <location>
        <begin position="14"/>
        <end position="25"/>
    </location>
</feature>
<accession>A0A395IJY2</accession>
<dbReference type="PROSITE" id="PS50294">
    <property type="entry name" value="WD_REPEATS_REGION"/>
    <property type="match status" value="1"/>
</dbReference>
<feature type="region of interest" description="Disordered" evidence="2">
    <location>
        <begin position="440"/>
        <end position="459"/>
    </location>
</feature>
<sequence>MLEKVAKDREAQLKALKSGGSAPASSKKETKDDKQRPGGEAHNSFLEVEGEDDAKKAARSEKSAPPPPEEILPFGVSQAQQQNMEEMQQQYSRFKAGRVPELARPPPGPSPTPNHNPPSIPTPSKHSIQNPDNTAPRFLADQQPLPQPAQQEWSSTFRSPEKAQPSEEPLTKPTSGADGWDFNESTQFSEQENKTGSQRPDTDVFPPAQDPPKSPVRGPGSHRRKTSLSRRKSGEHELSLNPTQRPDSGSFKVRFGLRGHLDVVRSVIFTGGGSPGEPELCTAGDDGTVKRWIIPARYEDQGSFHVSPNDLDIQSYFTHRGHAGPVMCLTSWSPSQNFSSGGRAQGDGWIFSGGQDATVRSNAFGGPDRIILASGAADGTVKLLQANHLPSVSYSDAAVLVYDTRTGEELPLWQVLETYDGTHSTGVNAIVATTTGLDGSLSSDSNRGMSEDENAVGGATGTSGGVEGIIISGHEDRFIRFYDANSGQCTYNMLAHPAAISALSLSPDGHELVSSGHDASLRFWSLDTRSCTQEITSHRLMRGEGVCSVVWSQDGRWISKCTFRELGRHNKYGGDMQMHVWMAWVKNSRN</sequence>
<feature type="compositionally biased region" description="Pro residues" evidence="2">
    <location>
        <begin position="103"/>
        <end position="121"/>
    </location>
</feature>
<dbReference type="OrthoDB" id="727118at2759"/>
<feature type="compositionally biased region" description="Basic and acidic residues" evidence="2">
    <location>
        <begin position="1"/>
        <end position="12"/>
    </location>
</feature>
<name>A0A395IJY2_9HELO</name>
<dbReference type="Pfam" id="PF00400">
    <property type="entry name" value="WD40"/>
    <property type="match status" value="3"/>
</dbReference>
<keyword evidence="4" id="KW-1185">Reference proteome</keyword>
<dbReference type="PANTHER" id="PTHR15653:SF0">
    <property type="entry name" value="CONNECTOR OF KINASE TO AP-1, ISOFORM E"/>
    <property type="match status" value="1"/>
</dbReference>
<dbReference type="PANTHER" id="PTHR15653">
    <property type="entry name" value="STRIATIN"/>
    <property type="match status" value="1"/>
</dbReference>
<comment type="caution">
    <text evidence="3">The sequence shown here is derived from an EMBL/GenBank/DDBJ whole genome shotgun (WGS) entry which is preliminary data.</text>
</comment>
<feature type="repeat" description="WD" evidence="1">
    <location>
        <begin position="493"/>
        <end position="534"/>
    </location>
</feature>
<dbReference type="EMBL" id="QKRW01000071">
    <property type="protein sequence ID" value="RAL58709.1"/>
    <property type="molecule type" value="Genomic_DNA"/>
</dbReference>
<evidence type="ECO:0000313" key="3">
    <source>
        <dbReference type="EMBL" id="RAL58709.1"/>
    </source>
</evidence>
<dbReference type="InterPro" id="IPR015943">
    <property type="entry name" value="WD40/YVTN_repeat-like_dom_sf"/>
</dbReference>
<dbReference type="Proteomes" id="UP000249056">
    <property type="component" value="Unassembled WGS sequence"/>
</dbReference>
<gene>
    <name evidence="3" type="ORF">DID88_003066</name>
</gene>
<proteinExistence type="predicted"/>
<dbReference type="AlphaFoldDB" id="A0A395IJY2"/>
<evidence type="ECO:0000256" key="1">
    <source>
        <dbReference type="PROSITE-ProRule" id="PRU00221"/>
    </source>
</evidence>
<organism evidence="3 4">
    <name type="scientific">Monilinia fructigena</name>
    <dbReference type="NCBI Taxonomy" id="38457"/>
    <lineage>
        <taxon>Eukaryota</taxon>
        <taxon>Fungi</taxon>
        <taxon>Dikarya</taxon>
        <taxon>Ascomycota</taxon>
        <taxon>Pezizomycotina</taxon>
        <taxon>Leotiomycetes</taxon>
        <taxon>Helotiales</taxon>
        <taxon>Sclerotiniaceae</taxon>
        <taxon>Monilinia</taxon>
    </lineage>
</organism>
<protein>
    <submittedName>
        <fullName evidence="3">Uncharacterized protein</fullName>
    </submittedName>
</protein>
<dbReference type="PROSITE" id="PS50082">
    <property type="entry name" value="WD_REPEATS_2"/>
    <property type="match status" value="1"/>
</dbReference>
<evidence type="ECO:0000313" key="4">
    <source>
        <dbReference type="Proteomes" id="UP000249056"/>
    </source>
</evidence>
<feature type="compositionally biased region" description="Low complexity" evidence="2">
    <location>
        <begin position="139"/>
        <end position="151"/>
    </location>
</feature>
<dbReference type="InterPro" id="IPR001680">
    <property type="entry name" value="WD40_rpt"/>
</dbReference>
<keyword evidence="1" id="KW-0853">WD repeat</keyword>
<dbReference type="InterPro" id="IPR051488">
    <property type="entry name" value="WD_repeat_striatin"/>
</dbReference>
<dbReference type="SUPFAM" id="SSF50978">
    <property type="entry name" value="WD40 repeat-like"/>
    <property type="match status" value="1"/>
</dbReference>
<feature type="compositionally biased region" description="Polar residues" evidence="2">
    <location>
        <begin position="183"/>
        <end position="199"/>
    </location>
</feature>
<feature type="compositionally biased region" description="Low complexity" evidence="2">
    <location>
        <begin position="78"/>
        <end position="90"/>
    </location>
</feature>
<evidence type="ECO:0000256" key="2">
    <source>
        <dbReference type="SAM" id="MobiDB-lite"/>
    </source>
</evidence>
<dbReference type="Gene3D" id="2.130.10.10">
    <property type="entry name" value="YVTN repeat-like/Quinoprotein amine dehydrogenase"/>
    <property type="match status" value="2"/>
</dbReference>
<feature type="compositionally biased region" description="Basic residues" evidence="2">
    <location>
        <begin position="220"/>
        <end position="231"/>
    </location>
</feature>
<dbReference type="InterPro" id="IPR036322">
    <property type="entry name" value="WD40_repeat_dom_sf"/>
</dbReference>
<dbReference type="SMART" id="SM00320">
    <property type="entry name" value="WD40"/>
    <property type="match status" value="4"/>
</dbReference>
<reference evidence="3 4" key="1">
    <citation type="submission" date="2018-06" db="EMBL/GenBank/DDBJ databases">
        <title>Genome Sequence of the Brown Rot Fungal Pathogen Monilinia fructigena.</title>
        <authorList>
            <person name="Landi L."/>
            <person name="De Miccolis Angelini R.M."/>
            <person name="Pollastro S."/>
            <person name="Abate D."/>
            <person name="Faretra F."/>
            <person name="Romanazzi G."/>
        </authorList>
    </citation>
    <scope>NUCLEOTIDE SEQUENCE [LARGE SCALE GENOMIC DNA]</scope>
    <source>
        <strain evidence="3 4">Mfrg269</strain>
    </source>
</reference>